<gene>
    <name evidence="3" type="ORF">P7680_04115</name>
</gene>
<dbReference type="GO" id="GO:0016757">
    <property type="term" value="F:glycosyltransferase activity"/>
    <property type="evidence" value="ECO:0007669"/>
    <property type="project" value="UniProtKB-KW"/>
</dbReference>
<keyword evidence="3" id="KW-0808">Transferase</keyword>
<dbReference type="SUPFAM" id="SSF53756">
    <property type="entry name" value="UDP-Glycosyltransferase/glycogen phosphorylase"/>
    <property type="match status" value="1"/>
</dbReference>
<dbReference type="PANTHER" id="PTHR12526">
    <property type="entry name" value="GLYCOSYLTRANSFERASE"/>
    <property type="match status" value="1"/>
</dbReference>
<evidence type="ECO:0000313" key="4">
    <source>
        <dbReference type="Proteomes" id="UP001529180"/>
    </source>
</evidence>
<reference evidence="3 4" key="1">
    <citation type="submission" date="2023-03" db="EMBL/GenBank/DDBJ databases">
        <title>Strain FZY0004 represents a novel species in the genus Thalassospira isolated from seawater.</title>
        <authorList>
            <person name="Fu Z.-Y."/>
        </authorList>
    </citation>
    <scope>NUCLEOTIDE SEQUENCE [LARGE SCALE GENOMIC DNA]</scope>
    <source>
        <strain evidence="3 4">FZY0004</strain>
    </source>
</reference>
<comment type="caution">
    <text evidence="3">The sequence shown here is derived from an EMBL/GenBank/DDBJ whole genome shotgun (WGS) entry which is preliminary data.</text>
</comment>
<dbReference type="Proteomes" id="UP001529180">
    <property type="component" value="Unassembled WGS sequence"/>
</dbReference>
<dbReference type="CDD" id="cd03801">
    <property type="entry name" value="GT4_PimA-like"/>
    <property type="match status" value="1"/>
</dbReference>
<dbReference type="Gene3D" id="3.40.50.2000">
    <property type="entry name" value="Glycogen Phosphorylase B"/>
    <property type="match status" value="2"/>
</dbReference>
<sequence length="377" mass="41453">MKVALLTNIVAPYRFGSYCALHHHAKQAGGGLSVLCTNQAEPQRNWPVRKGPFAQIQIRGLNVYLGENRNLTFPIGVTKALHKLQPDILILVGFGLAQWRAQKWASRSGIPVILQFDGWSGSDALYGNPVRRYMRRQMVDNADGCIAASTHGRDWFSAFGVARENIFISPIPTSFDTGKIPTGVAKRSFSERPFDLMWCGRTTSSKGFDTFIEIAAELVRANTISKIAIIGCTDLAAISDRLERGGLLNITELRGQLPTDQLPAHLSKAKLCLFPSHNDAYGLGVIEAIACGAVALSTDAVGCAPDILDPEEILSPHQPTVWTNACSRLLNNADLWQKTRQRQASCIKHNTAQHHASTLWHAICQTMAKQQSLCQWN</sequence>
<organism evidence="3 4">
    <name type="scientific">Thalassospira aquimaris</name>
    <dbReference type="NCBI Taxonomy" id="3037796"/>
    <lineage>
        <taxon>Bacteria</taxon>
        <taxon>Pseudomonadati</taxon>
        <taxon>Pseudomonadota</taxon>
        <taxon>Alphaproteobacteria</taxon>
        <taxon>Rhodospirillales</taxon>
        <taxon>Thalassospiraceae</taxon>
        <taxon>Thalassospira</taxon>
    </lineage>
</organism>
<name>A0ABT6G805_9PROT</name>
<feature type="domain" description="Glycosyl transferase family 1" evidence="1">
    <location>
        <begin position="189"/>
        <end position="340"/>
    </location>
</feature>
<evidence type="ECO:0000313" key="3">
    <source>
        <dbReference type="EMBL" id="MDG4718168.1"/>
    </source>
</evidence>
<dbReference type="InterPro" id="IPR028098">
    <property type="entry name" value="Glyco_trans_4-like_N"/>
</dbReference>
<dbReference type="Pfam" id="PF13579">
    <property type="entry name" value="Glyco_trans_4_4"/>
    <property type="match status" value="1"/>
</dbReference>
<feature type="domain" description="Glycosyltransferase subfamily 4-like N-terminal" evidence="2">
    <location>
        <begin position="33"/>
        <end position="168"/>
    </location>
</feature>
<evidence type="ECO:0000259" key="2">
    <source>
        <dbReference type="Pfam" id="PF13579"/>
    </source>
</evidence>
<evidence type="ECO:0000259" key="1">
    <source>
        <dbReference type="Pfam" id="PF00534"/>
    </source>
</evidence>
<protein>
    <submittedName>
        <fullName evidence="3">Glycosyltransferase family 4 protein</fullName>
        <ecNumber evidence="3">2.4.-.-</ecNumber>
    </submittedName>
</protein>
<keyword evidence="3" id="KW-0328">Glycosyltransferase</keyword>
<keyword evidence="4" id="KW-1185">Reference proteome</keyword>
<dbReference type="InterPro" id="IPR001296">
    <property type="entry name" value="Glyco_trans_1"/>
</dbReference>
<accession>A0ABT6G805</accession>
<proteinExistence type="predicted"/>
<dbReference type="RefSeq" id="WP_181846353.1">
    <property type="nucleotide sequence ID" value="NZ_JARSBO010000002.1"/>
</dbReference>
<dbReference type="EMBL" id="JARSBO010000002">
    <property type="protein sequence ID" value="MDG4718168.1"/>
    <property type="molecule type" value="Genomic_DNA"/>
</dbReference>
<dbReference type="Pfam" id="PF00534">
    <property type="entry name" value="Glycos_transf_1"/>
    <property type="match status" value="1"/>
</dbReference>
<dbReference type="EC" id="2.4.-.-" evidence="3"/>